<accession>A0A0K2UY25</accession>
<protein>
    <submittedName>
        <fullName evidence="1">Uncharacterized protein</fullName>
    </submittedName>
</protein>
<dbReference type="EMBL" id="HACA01025255">
    <property type="protein sequence ID" value="CDW42616.1"/>
    <property type="molecule type" value="Transcribed_RNA"/>
</dbReference>
<sequence length="64" mass="7529">MATAAPDIKKIEFNEEERRFCPQQHGDFKMGGLKCWVWQQDSAHCHISSRSLKWLCEHCYVFIG</sequence>
<organism evidence="1">
    <name type="scientific">Lepeophtheirus salmonis</name>
    <name type="common">Salmon louse</name>
    <name type="synonym">Caligus salmonis</name>
    <dbReference type="NCBI Taxonomy" id="72036"/>
    <lineage>
        <taxon>Eukaryota</taxon>
        <taxon>Metazoa</taxon>
        <taxon>Ecdysozoa</taxon>
        <taxon>Arthropoda</taxon>
        <taxon>Crustacea</taxon>
        <taxon>Multicrustacea</taxon>
        <taxon>Hexanauplia</taxon>
        <taxon>Copepoda</taxon>
        <taxon>Siphonostomatoida</taxon>
        <taxon>Caligidae</taxon>
        <taxon>Lepeophtheirus</taxon>
    </lineage>
</organism>
<reference evidence="1" key="1">
    <citation type="submission" date="2014-05" db="EMBL/GenBank/DDBJ databases">
        <authorList>
            <person name="Chronopoulou M."/>
        </authorList>
    </citation>
    <scope>NUCLEOTIDE SEQUENCE</scope>
    <source>
        <tissue evidence="1">Whole organism</tissue>
    </source>
</reference>
<dbReference type="AlphaFoldDB" id="A0A0K2UY25"/>
<name>A0A0K2UY25_LEPSM</name>
<evidence type="ECO:0000313" key="1">
    <source>
        <dbReference type="EMBL" id="CDW42616.1"/>
    </source>
</evidence>
<proteinExistence type="predicted"/>